<dbReference type="InterPro" id="IPR029379">
    <property type="entry name" value="FAM163"/>
</dbReference>
<keyword evidence="3 6" id="KW-0812">Transmembrane</keyword>
<proteinExistence type="inferred from homology"/>
<accession>A0A7J8IJ16</accession>
<evidence type="ECO:0000256" key="2">
    <source>
        <dbReference type="ARBA" id="ARBA00006760"/>
    </source>
</evidence>
<comment type="similarity">
    <text evidence="2">Belongs to the FAM163 family.</text>
</comment>
<evidence type="ECO:0000256" key="5">
    <source>
        <dbReference type="ARBA" id="ARBA00023136"/>
    </source>
</evidence>
<evidence type="ECO:0000256" key="4">
    <source>
        <dbReference type="ARBA" id="ARBA00022989"/>
    </source>
</evidence>
<keyword evidence="5 6" id="KW-0472">Membrane</keyword>
<dbReference type="InterPro" id="IPR040280">
    <property type="entry name" value="FAM163B"/>
</dbReference>
<reference evidence="7 8" key="1">
    <citation type="journal article" date="2020" name="Nature">
        <title>Six reference-quality genomes reveal evolution of bat adaptations.</title>
        <authorList>
            <person name="Jebb D."/>
            <person name="Huang Z."/>
            <person name="Pippel M."/>
            <person name="Hughes G.M."/>
            <person name="Lavrichenko K."/>
            <person name="Devanna P."/>
            <person name="Winkler S."/>
            <person name="Jermiin L.S."/>
            <person name="Skirmuntt E.C."/>
            <person name="Katzourakis A."/>
            <person name="Burkitt-Gray L."/>
            <person name="Ray D.A."/>
            <person name="Sullivan K.A.M."/>
            <person name="Roscito J.G."/>
            <person name="Kirilenko B.M."/>
            <person name="Davalos L.M."/>
            <person name="Corthals A.P."/>
            <person name="Power M.L."/>
            <person name="Jones G."/>
            <person name="Ransome R.D."/>
            <person name="Dechmann D.K.N."/>
            <person name="Locatelli A.G."/>
            <person name="Puechmaille S.J."/>
            <person name="Fedrigo O."/>
            <person name="Jarvis E.D."/>
            <person name="Hiller M."/>
            <person name="Vernes S.C."/>
            <person name="Myers E.W."/>
            <person name="Teeling E.C."/>
        </authorList>
    </citation>
    <scope>NUCLEOTIDE SEQUENCE [LARGE SCALE GENOMIC DNA]</scope>
    <source>
        <strain evidence="7">MRouAeg1</strain>
        <tissue evidence="7">Muscle</tissue>
    </source>
</reference>
<organism evidence="7 8">
    <name type="scientific">Rousettus aegyptiacus</name>
    <name type="common">Egyptian fruit bat</name>
    <name type="synonym">Pteropus aegyptiacus</name>
    <dbReference type="NCBI Taxonomy" id="9407"/>
    <lineage>
        <taxon>Eukaryota</taxon>
        <taxon>Metazoa</taxon>
        <taxon>Chordata</taxon>
        <taxon>Craniata</taxon>
        <taxon>Vertebrata</taxon>
        <taxon>Euteleostomi</taxon>
        <taxon>Mammalia</taxon>
        <taxon>Eutheria</taxon>
        <taxon>Laurasiatheria</taxon>
        <taxon>Chiroptera</taxon>
        <taxon>Yinpterochiroptera</taxon>
        <taxon>Pteropodoidea</taxon>
        <taxon>Pteropodidae</taxon>
        <taxon>Rousettinae</taxon>
        <taxon>Rousettus</taxon>
    </lineage>
</organism>
<evidence type="ECO:0000256" key="3">
    <source>
        <dbReference type="ARBA" id="ARBA00022692"/>
    </source>
</evidence>
<evidence type="ECO:0000256" key="6">
    <source>
        <dbReference type="SAM" id="Phobius"/>
    </source>
</evidence>
<dbReference type="GO" id="GO:0016020">
    <property type="term" value="C:membrane"/>
    <property type="evidence" value="ECO:0007669"/>
    <property type="project" value="UniProtKB-SubCell"/>
</dbReference>
<dbReference type="PANTHER" id="PTHR31396:SF2">
    <property type="entry name" value="PROTEIN FAM163B"/>
    <property type="match status" value="1"/>
</dbReference>
<dbReference type="Pfam" id="PF15069">
    <property type="entry name" value="FAM163"/>
    <property type="match status" value="2"/>
</dbReference>
<sequence>MTAGTVVITGGILATVILLCIIAVLCYCRLQEPEDGGVHNGGQRVAYHSLGADDLELPPGTFGGLQALNPNRLSAMREAFSRSRSVSTDV</sequence>
<dbReference type="Proteomes" id="UP000593571">
    <property type="component" value="Unassembled WGS sequence"/>
</dbReference>
<keyword evidence="4 6" id="KW-1133">Transmembrane helix</keyword>
<protein>
    <submittedName>
        <fullName evidence="7">Family with sequence similarity 163 member B</fullName>
    </submittedName>
</protein>
<name>A0A7J8IJ16_ROUAE</name>
<dbReference type="PANTHER" id="PTHR31396">
    <property type="entry name" value="PROTEIN FAM163B MEMBER"/>
    <property type="match status" value="1"/>
</dbReference>
<feature type="transmembrane region" description="Helical" evidence="6">
    <location>
        <begin position="6"/>
        <end position="28"/>
    </location>
</feature>
<dbReference type="EMBL" id="JACASE010000003">
    <property type="protein sequence ID" value="KAF6484301.1"/>
    <property type="molecule type" value="Genomic_DNA"/>
</dbReference>
<evidence type="ECO:0000313" key="8">
    <source>
        <dbReference type="Proteomes" id="UP000593571"/>
    </source>
</evidence>
<comment type="subcellular location">
    <subcellularLocation>
        <location evidence="1">Membrane</location>
        <topology evidence="1">Single-pass membrane protein</topology>
    </subcellularLocation>
</comment>
<comment type="caution">
    <text evidence="7">The sequence shown here is derived from an EMBL/GenBank/DDBJ whole genome shotgun (WGS) entry which is preliminary data.</text>
</comment>
<evidence type="ECO:0000313" key="7">
    <source>
        <dbReference type="EMBL" id="KAF6484301.1"/>
    </source>
</evidence>
<gene>
    <name evidence="7" type="ORF">HJG63_004812</name>
</gene>
<keyword evidence="8" id="KW-1185">Reference proteome</keyword>
<dbReference type="AlphaFoldDB" id="A0A7J8IJ16"/>
<evidence type="ECO:0000256" key="1">
    <source>
        <dbReference type="ARBA" id="ARBA00004167"/>
    </source>
</evidence>